<dbReference type="PROSITE" id="PS00893">
    <property type="entry name" value="NUDIX_BOX"/>
    <property type="match status" value="1"/>
</dbReference>
<dbReference type="PRINTS" id="PR00502">
    <property type="entry name" value="NUDIXFAMILY"/>
</dbReference>
<comment type="similarity">
    <text evidence="3">Belongs to the Nudix hydrolase family.</text>
</comment>
<dbReference type="PROSITE" id="PS51462">
    <property type="entry name" value="NUDIX"/>
    <property type="match status" value="1"/>
</dbReference>
<proteinExistence type="inferred from homology"/>
<dbReference type="AlphaFoldDB" id="A0A1F5S1X1"/>
<dbReference type="InterPro" id="IPR020084">
    <property type="entry name" value="NUDIX_hydrolase_CS"/>
</dbReference>
<sequence>MVKSFSIGVFGIIFDKQNKILLCHRRDYDLWNLPGGGLKPGESILDGVKREIKEETGLDVNISKLIGIYDKPEEKDIVFSFACNIIKGKITLNNEADKIEYFEINKLPLNTVPKQIERIKDALRNSKKIIIKKQTEKTVKMTSRGEQKNKQDFY</sequence>
<protein>
    <recommendedName>
        <fullName evidence="4">Nudix hydrolase domain-containing protein</fullName>
    </recommendedName>
</protein>
<evidence type="ECO:0000313" key="6">
    <source>
        <dbReference type="Proteomes" id="UP000177407"/>
    </source>
</evidence>
<comment type="caution">
    <text evidence="5">The sequence shown here is derived from an EMBL/GenBank/DDBJ whole genome shotgun (WGS) entry which is preliminary data.</text>
</comment>
<dbReference type="EMBL" id="MFGA01000020">
    <property type="protein sequence ID" value="OGF20697.1"/>
    <property type="molecule type" value="Genomic_DNA"/>
</dbReference>
<dbReference type="PANTHER" id="PTHR43046:SF14">
    <property type="entry name" value="MUTT_NUDIX FAMILY PROTEIN"/>
    <property type="match status" value="1"/>
</dbReference>
<dbReference type="SUPFAM" id="SSF55811">
    <property type="entry name" value="Nudix"/>
    <property type="match status" value="1"/>
</dbReference>
<comment type="cofactor">
    <cofactor evidence="1">
        <name>Mg(2+)</name>
        <dbReference type="ChEBI" id="CHEBI:18420"/>
    </cofactor>
</comment>
<dbReference type="InterPro" id="IPR000086">
    <property type="entry name" value="NUDIX_hydrolase_dom"/>
</dbReference>
<dbReference type="Gene3D" id="3.90.79.10">
    <property type="entry name" value="Nucleoside Triphosphate Pyrophosphohydrolase"/>
    <property type="match status" value="1"/>
</dbReference>
<dbReference type="InterPro" id="IPR020476">
    <property type="entry name" value="Nudix_hydrolase"/>
</dbReference>
<gene>
    <name evidence="5" type="ORF">A2257_02890</name>
</gene>
<evidence type="ECO:0000313" key="5">
    <source>
        <dbReference type="EMBL" id="OGF20697.1"/>
    </source>
</evidence>
<feature type="domain" description="Nudix hydrolase" evidence="4">
    <location>
        <begin position="4"/>
        <end position="124"/>
    </location>
</feature>
<evidence type="ECO:0000256" key="2">
    <source>
        <dbReference type="ARBA" id="ARBA00022801"/>
    </source>
</evidence>
<reference evidence="5 6" key="1">
    <citation type="journal article" date="2016" name="Nat. Commun.">
        <title>Thousands of microbial genomes shed light on interconnected biogeochemical processes in an aquifer system.</title>
        <authorList>
            <person name="Anantharaman K."/>
            <person name="Brown C.T."/>
            <person name="Hug L.A."/>
            <person name="Sharon I."/>
            <person name="Castelle C.J."/>
            <person name="Probst A.J."/>
            <person name="Thomas B.C."/>
            <person name="Singh A."/>
            <person name="Wilkins M.J."/>
            <person name="Karaoz U."/>
            <person name="Brodie E.L."/>
            <person name="Williams K.H."/>
            <person name="Hubbard S.S."/>
            <person name="Banfield J.F."/>
        </authorList>
    </citation>
    <scope>NUCLEOTIDE SEQUENCE [LARGE SCALE GENOMIC DNA]</scope>
</reference>
<evidence type="ECO:0000256" key="3">
    <source>
        <dbReference type="RuleBase" id="RU003476"/>
    </source>
</evidence>
<dbReference type="Proteomes" id="UP000177407">
    <property type="component" value="Unassembled WGS sequence"/>
</dbReference>
<dbReference type="PANTHER" id="PTHR43046">
    <property type="entry name" value="GDP-MANNOSE MANNOSYL HYDROLASE"/>
    <property type="match status" value="1"/>
</dbReference>
<evidence type="ECO:0000259" key="4">
    <source>
        <dbReference type="PROSITE" id="PS51462"/>
    </source>
</evidence>
<name>A0A1F5S1X1_9BACT</name>
<dbReference type="Pfam" id="PF00293">
    <property type="entry name" value="NUDIX"/>
    <property type="match status" value="1"/>
</dbReference>
<dbReference type="InterPro" id="IPR015797">
    <property type="entry name" value="NUDIX_hydrolase-like_dom_sf"/>
</dbReference>
<dbReference type="GO" id="GO:0016787">
    <property type="term" value="F:hydrolase activity"/>
    <property type="evidence" value="ECO:0007669"/>
    <property type="project" value="UniProtKB-KW"/>
</dbReference>
<organism evidence="5 6">
    <name type="scientific">Candidatus Falkowbacteria bacterium RIFOXYA2_FULL_38_12</name>
    <dbReference type="NCBI Taxonomy" id="1797993"/>
    <lineage>
        <taxon>Bacteria</taxon>
        <taxon>Candidatus Falkowiibacteriota</taxon>
    </lineage>
</organism>
<evidence type="ECO:0000256" key="1">
    <source>
        <dbReference type="ARBA" id="ARBA00001946"/>
    </source>
</evidence>
<keyword evidence="2 3" id="KW-0378">Hydrolase</keyword>
<accession>A0A1F5S1X1</accession>